<reference evidence="1" key="1">
    <citation type="journal article" date="2020" name="Stud. Mycol.">
        <title>101 Dothideomycetes genomes: a test case for predicting lifestyles and emergence of pathogens.</title>
        <authorList>
            <person name="Haridas S."/>
            <person name="Albert R."/>
            <person name="Binder M."/>
            <person name="Bloem J."/>
            <person name="Labutti K."/>
            <person name="Salamov A."/>
            <person name="Andreopoulos B."/>
            <person name="Baker S."/>
            <person name="Barry K."/>
            <person name="Bills G."/>
            <person name="Bluhm B."/>
            <person name="Cannon C."/>
            <person name="Castanera R."/>
            <person name="Culley D."/>
            <person name="Daum C."/>
            <person name="Ezra D."/>
            <person name="Gonzalez J."/>
            <person name="Henrissat B."/>
            <person name="Kuo A."/>
            <person name="Liang C."/>
            <person name="Lipzen A."/>
            <person name="Lutzoni F."/>
            <person name="Magnuson J."/>
            <person name="Mondo S."/>
            <person name="Nolan M."/>
            <person name="Ohm R."/>
            <person name="Pangilinan J."/>
            <person name="Park H.-J."/>
            <person name="Ramirez L."/>
            <person name="Alfaro M."/>
            <person name="Sun H."/>
            <person name="Tritt A."/>
            <person name="Yoshinaga Y."/>
            <person name="Zwiers L.-H."/>
            <person name="Turgeon B."/>
            <person name="Goodwin S."/>
            <person name="Spatafora J."/>
            <person name="Crous P."/>
            <person name="Grigoriev I."/>
        </authorList>
    </citation>
    <scope>NUCLEOTIDE SEQUENCE</scope>
    <source>
        <strain evidence="1">CBS 525.71</strain>
    </source>
</reference>
<dbReference type="Proteomes" id="UP000799754">
    <property type="component" value="Unassembled WGS sequence"/>
</dbReference>
<comment type="caution">
    <text evidence="1">The sequence shown here is derived from an EMBL/GenBank/DDBJ whole genome shotgun (WGS) entry which is preliminary data.</text>
</comment>
<protein>
    <submittedName>
        <fullName evidence="1">Uncharacterized protein</fullName>
    </submittedName>
</protein>
<proteinExistence type="predicted"/>
<gene>
    <name evidence="1" type="ORF">BU25DRAFT_487465</name>
</gene>
<keyword evidence="2" id="KW-1185">Reference proteome</keyword>
<evidence type="ECO:0000313" key="2">
    <source>
        <dbReference type="Proteomes" id="UP000799754"/>
    </source>
</evidence>
<evidence type="ECO:0000313" key="1">
    <source>
        <dbReference type="EMBL" id="KAF2631870.1"/>
    </source>
</evidence>
<dbReference type="EMBL" id="MU006703">
    <property type="protein sequence ID" value="KAF2631870.1"/>
    <property type="molecule type" value="Genomic_DNA"/>
</dbReference>
<sequence>MMSTWELNRLESSLGDQEPSDMSALPGAGYSTTSLITTNPSKGNTPSISSSEDTAGRQFNIQIPHDASKPYRGFRSYIQQLFKTLGLSIGSNLLAKIMDSPDRETKKVVMKQSKRKATLRCIVHLVPISAAIALLVLNGSNHYIGGELSGANGQDNQKLAALLFAAKLHELFMLASLSAIVITYIRKELVFGDGVPFGTVFSATQFKDLTFLWSPELWGTIYNEWQKKRKKWFVICLLVVCSIAGLTVGPSTGILMRPRLDEWPAGGTTFWINATRSSLNPERIEASTDLSHCAFDNGDPSCPAGGWQVFNEQYFPYWQSLGGMGAIPQSLYMPGRSSLRQFVLRTRNIRDIASSLLWANAFTLASVSPSIVADALVDLERYWINAAANADIGNFKYRRDASFMTDTLQPIVLTRCHGTDYALGDTVNLNFPGFRHVTLSGGPGSAAGLGSFASIEDWFQINNTNITSQIETLLTVNNRPSLYWIDDAEFLQATQSSLLAVATVPESNAGPAAYHACSIDSKLADITLKASRSSITHVFSAPPGYDNVGTFNATYQTVKPSAEWAAYLNPVVSTSLQTNETVFSTMASTAGLWTSTPNTNPEWFSIIVENILATLVVNGIGRANFERTLVGTLAGLDNPSDPWSLGKWVNQILPQNGRLGYGGDAFDISEIDKENATKFVLKVQILGYAYSPKGTTQIAAMFALSLYVLLVLCHVAYSLTTGWYSSSWGSPSELTALAMNSTPSSRLENTGGGIETVDVFKEKVMVRLKDERTQLVFEDTVGGEKLKIGVAYA</sequence>
<organism evidence="1 2">
    <name type="scientific">Macroventuria anomochaeta</name>
    <dbReference type="NCBI Taxonomy" id="301207"/>
    <lineage>
        <taxon>Eukaryota</taxon>
        <taxon>Fungi</taxon>
        <taxon>Dikarya</taxon>
        <taxon>Ascomycota</taxon>
        <taxon>Pezizomycotina</taxon>
        <taxon>Dothideomycetes</taxon>
        <taxon>Pleosporomycetidae</taxon>
        <taxon>Pleosporales</taxon>
        <taxon>Pleosporineae</taxon>
        <taxon>Didymellaceae</taxon>
        <taxon>Macroventuria</taxon>
    </lineage>
</organism>
<name>A0ACB6SE41_9PLEO</name>
<accession>A0ACB6SE41</accession>